<dbReference type="PROSITE" id="PS50893">
    <property type="entry name" value="ABC_TRANSPORTER_2"/>
    <property type="match status" value="1"/>
</dbReference>
<evidence type="ECO:0000256" key="3">
    <source>
        <dbReference type="ARBA" id="ARBA00022692"/>
    </source>
</evidence>
<dbReference type="EMBL" id="JADGJQ010000017">
    <property type="protein sequence ID" value="KAJ3180279.1"/>
    <property type="molecule type" value="Genomic_DNA"/>
</dbReference>
<dbReference type="Pfam" id="PF19055">
    <property type="entry name" value="ABC2_membrane_7"/>
    <property type="match status" value="1"/>
</dbReference>
<dbReference type="GO" id="GO:0005524">
    <property type="term" value="F:ATP binding"/>
    <property type="evidence" value="ECO:0007669"/>
    <property type="project" value="UniProtKB-KW"/>
</dbReference>
<proteinExistence type="predicted"/>
<dbReference type="PANTHER" id="PTHR48041:SF139">
    <property type="entry name" value="PROTEIN SCARLET"/>
    <property type="match status" value="1"/>
</dbReference>
<gene>
    <name evidence="10" type="primary">ABCG1</name>
    <name evidence="10" type="ORF">HDU87_002158</name>
</gene>
<dbReference type="PROSITE" id="PS00211">
    <property type="entry name" value="ABC_TRANSPORTER_1"/>
    <property type="match status" value="1"/>
</dbReference>
<dbReference type="GO" id="GO:0016020">
    <property type="term" value="C:membrane"/>
    <property type="evidence" value="ECO:0007669"/>
    <property type="project" value="UniProtKB-SubCell"/>
</dbReference>
<feature type="transmembrane region" description="Helical" evidence="8">
    <location>
        <begin position="683"/>
        <end position="698"/>
    </location>
</feature>
<accession>A0AAD5XTH3</accession>
<dbReference type="InterPro" id="IPR017871">
    <property type="entry name" value="ABC_transporter-like_CS"/>
</dbReference>
<keyword evidence="4" id="KW-0547">Nucleotide-binding</keyword>
<dbReference type="AlphaFoldDB" id="A0AAD5XTH3"/>
<evidence type="ECO:0000256" key="7">
    <source>
        <dbReference type="ARBA" id="ARBA00023136"/>
    </source>
</evidence>
<dbReference type="InterPro" id="IPR003439">
    <property type="entry name" value="ABC_transporter-like_ATP-bd"/>
</dbReference>
<feature type="transmembrane region" description="Helical" evidence="8">
    <location>
        <begin position="837"/>
        <end position="863"/>
    </location>
</feature>
<evidence type="ECO:0000256" key="5">
    <source>
        <dbReference type="ARBA" id="ARBA00022840"/>
    </source>
</evidence>
<evidence type="ECO:0000256" key="4">
    <source>
        <dbReference type="ARBA" id="ARBA00022741"/>
    </source>
</evidence>
<keyword evidence="7 8" id="KW-0472">Membrane</keyword>
<dbReference type="Proteomes" id="UP001212152">
    <property type="component" value="Unassembled WGS sequence"/>
</dbReference>
<sequence length="892" mass="99193">MPALYNPFISPTQWLKIRSELRHRTLDHIDYTEVMPLIQSNAANMLSEKLNDEISFPRPICDDIKHKRCANMLSRIYDMLNVQPHIRMNESTWIAHHIWTMFGRSYDPEIRVMLDFPSSSRNLKRPDLMFWYKSHCLLLAEIKTPTAPATEKAKELVRLIQRGVEAIKSQLSNWGNGLPTIYLARFDGALCTAYELTLAKRIFCCHEIAEFALPTLIDENSAETCARAVVAADKLLKQATTVEAKAKMSTSNFSGSTQVAFENIRFTIDIPDVSAKKAHPFASQPMKQKVILNSVSGVFRAGRLTAVMGASGAGKTSLLNVLAGQTDGGHTTGNIYTNRTKVTGDQMRKGSGFVFQDDVILPTMTTREAIAMSATLRLGDAVSQEDKDRRVEEMLDLLNLHKCANTVIGSPTLKGVSGGERKRVAIAMELLIEPTILFLDEPTSGLDSFTAYSVINILKNLAATGRTIIATIHQPSSEVFALFDDVLFLAEGMTMFQGPTNTVIDYFKARGYPCPNHWNPPDFIFMAVLNNQEGTFEQQKGSETNLERIDRLCAYWKDSPECKELTRLRTHPPTTASSSDELSKTKRAKTKFLTQYRFLIGREGRNSLRNPLVLRAKFGQTIIMSLIIGLLFLNTKDKKGYAATQNRQGVLFFLVINQVMSSTMSILSIFAQDKLVFAREHGSGYYSLAAFFFAKIGVELPSQIFFPFATATIIYWMVGLQANGGKYLITCAICILSSMTGFSLGISLASVFPSLPVALAVTPVLLLPLMLFAGLFVNADAIPPYFNWIKYISPMKWGFEGMIKNEYNGLTIDNGDGTFTQGPAVIKQLGFDDGLNVWFTALMQIVFVLGLISIAYIALYSIVNKHDRRSKKSDNSTLPPPAPVRMESIVVA</sequence>
<evidence type="ECO:0000256" key="1">
    <source>
        <dbReference type="ARBA" id="ARBA00004141"/>
    </source>
</evidence>
<feature type="transmembrane region" description="Helical" evidence="8">
    <location>
        <begin position="727"/>
        <end position="748"/>
    </location>
</feature>
<dbReference type="Gene3D" id="3.40.50.300">
    <property type="entry name" value="P-loop containing nucleotide triphosphate hydrolases"/>
    <property type="match status" value="1"/>
</dbReference>
<evidence type="ECO:0000256" key="8">
    <source>
        <dbReference type="SAM" id="Phobius"/>
    </source>
</evidence>
<reference evidence="10" key="1">
    <citation type="submission" date="2020-05" db="EMBL/GenBank/DDBJ databases">
        <title>Phylogenomic resolution of chytrid fungi.</title>
        <authorList>
            <person name="Stajich J.E."/>
            <person name="Amses K."/>
            <person name="Simmons R."/>
            <person name="Seto K."/>
            <person name="Myers J."/>
            <person name="Bonds A."/>
            <person name="Quandt C.A."/>
            <person name="Barry K."/>
            <person name="Liu P."/>
            <person name="Grigoriev I."/>
            <person name="Longcore J.E."/>
            <person name="James T.Y."/>
        </authorList>
    </citation>
    <scope>NUCLEOTIDE SEQUENCE</scope>
    <source>
        <strain evidence="10">JEL0379</strain>
    </source>
</reference>
<dbReference type="InterPro" id="IPR050352">
    <property type="entry name" value="ABCG_transporters"/>
</dbReference>
<dbReference type="GO" id="GO:0140359">
    <property type="term" value="F:ABC-type transporter activity"/>
    <property type="evidence" value="ECO:0007669"/>
    <property type="project" value="InterPro"/>
</dbReference>
<dbReference type="SMART" id="SM00382">
    <property type="entry name" value="AAA"/>
    <property type="match status" value="1"/>
</dbReference>
<protein>
    <submittedName>
        <fullName evidence="10">ATP-binding cassette sub- G member 1</fullName>
    </submittedName>
</protein>
<comment type="caution">
    <text evidence="10">The sequence shown here is derived from an EMBL/GenBank/DDBJ whole genome shotgun (WGS) entry which is preliminary data.</text>
</comment>
<feature type="transmembrane region" description="Helical" evidence="8">
    <location>
        <begin position="755"/>
        <end position="777"/>
    </location>
</feature>
<feature type="transmembrane region" description="Helical" evidence="8">
    <location>
        <begin position="649"/>
        <end position="671"/>
    </location>
</feature>
<dbReference type="Pfam" id="PF00005">
    <property type="entry name" value="ABC_tran"/>
    <property type="match status" value="1"/>
</dbReference>
<keyword evidence="5 10" id="KW-0067">ATP-binding</keyword>
<dbReference type="PANTHER" id="PTHR48041">
    <property type="entry name" value="ABC TRANSPORTER G FAMILY MEMBER 28"/>
    <property type="match status" value="1"/>
</dbReference>
<dbReference type="SUPFAM" id="SSF52540">
    <property type="entry name" value="P-loop containing nucleoside triphosphate hydrolases"/>
    <property type="match status" value="1"/>
</dbReference>
<feature type="domain" description="ABC transporter" evidence="9">
    <location>
        <begin position="268"/>
        <end position="516"/>
    </location>
</feature>
<comment type="subcellular location">
    <subcellularLocation>
        <location evidence="1">Membrane</location>
        <topology evidence="1">Multi-pass membrane protein</topology>
    </subcellularLocation>
</comment>
<dbReference type="InterPro" id="IPR013525">
    <property type="entry name" value="ABC2_TM"/>
</dbReference>
<keyword evidence="3 8" id="KW-0812">Transmembrane</keyword>
<evidence type="ECO:0000259" key="9">
    <source>
        <dbReference type="PROSITE" id="PS50893"/>
    </source>
</evidence>
<keyword evidence="11" id="KW-1185">Reference proteome</keyword>
<organism evidence="10 11">
    <name type="scientific">Geranomyces variabilis</name>
    <dbReference type="NCBI Taxonomy" id="109894"/>
    <lineage>
        <taxon>Eukaryota</taxon>
        <taxon>Fungi</taxon>
        <taxon>Fungi incertae sedis</taxon>
        <taxon>Chytridiomycota</taxon>
        <taxon>Chytridiomycota incertae sedis</taxon>
        <taxon>Chytridiomycetes</taxon>
        <taxon>Spizellomycetales</taxon>
        <taxon>Powellomycetaceae</taxon>
        <taxon>Geranomyces</taxon>
    </lineage>
</organism>
<dbReference type="InterPro" id="IPR003593">
    <property type="entry name" value="AAA+_ATPase"/>
</dbReference>
<dbReference type="GO" id="GO:0016887">
    <property type="term" value="F:ATP hydrolysis activity"/>
    <property type="evidence" value="ECO:0007669"/>
    <property type="project" value="InterPro"/>
</dbReference>
<dbReference type="InterPro" id="IPR043926">
    <property type="entry name" value="ABCG_dom"/>
</dbReference>
<dbReference type="CDD" id="cd03213">
    <property type="entry name" value="ABCG_EPDR"/>
    <property type="match status" value="1"/>
</dbReference>
<evidence type="ECO:0000256" key="2">
    <source>
        <dbReference type="ARBA" id="ARBA00022448"/>
    </source>
</evidence>
<keyword evidence="2" id="KW-0813">Transport</keyword>
<evidence type="ECO:0000256" key="6">
    <source>
        <dbReference type="ARBA" id="ARBA00022989"/>
    </source>
</evidence>
<evidence type="ECO:0000313" key="11">
    <source>
        <dbReference type="Proteomes" id="UP001212152"/>
    </source>
</evidence>
<name>A0AAD5XTH3_9FUNG</name>
<dbReference type="InterPro" id="IPR027417">
    <property type="entry name" value="P-loop_NTPase"/>
</dbReference>
<keyword evidence="6 8" id="KW-1133">Transmembrane helix</keyword>
<evidence type="ECO:0000313" key="10">
    <source>
        <dbReference type="EMBL" id="KAJ3180279.1"/>
    </source>
</evidence>
<dbReference type="Pfam" id="PF01061">
    <property type="entry name" value="ABC2_membrane"/>
    <property type="match status" value="1"/>
</dbReference>